<dbReference type="GO" id="GO:0009279">
    <property type="term" value="C:cell outer membrane"/>
    <property type="evidence" value="ECO:0007669"/>
    <property type="project" value="UniProtKB-SubCell"/>
</dbReference>
<protein>
    <submittedName>
        <fullName evidence="9">RagB/SusD family nutrient uptake outer membrane protein</fullName>
    </submittedName>
</protein>
<dbReference type="Proteomes" id="UP000284379">
    <property type="component" value="Unassembled WGS sequence"/>
</dbReference>
<feature type="chain" id="PRO_5019085190" evidence="6">
    <location>
        <begin position="21"/>
        <end position="605"/>
    </location>
</feature>
<dbReference type="Pfam" id="PF07980">
    <property type="entry name" value="SusD_RagB"/>
    <property type="match status" value="1"/>
</dbReference>
<keyword evidence="5" id="KW-0998">Cell outer membrane</keyword>
<feature type="domain" description="SusD-like N-terminal" evidence="8">
    <location>
        <begin position="24"/>
        <end position="226"/>
    </location>
</feature>
<evidence type="ECO:0000313" key="9">
    <source>
        <dbReference type="EMBL" id="RHB35430.1"/>
    </source>
</evidence>
<dbReference type="InterPro" id="IPR033985">
    <property type="entry name" value="SusD-like_N"/>
</dbReference>
<comment type="caution">
    <text evidence="9">The sequence shown here is derived from an EMBL/GenBank/DDBJ whole genome shotgun (WGS) entry which is preliminary data.</text>
</comment>
<evidence type="ECO:0000259" key="7">
    <source>
        <dbReference type="Pfam" id="PF07980"/>
    </source>
</evidence>
<evidence type="ECO:0000259" key="8">
    <source>
        <dbReference type="Pfam" id="PF14322"/>
    </source>
</evidence>
<accession>A0A413VP68</accession>
<evidence type="ECO:0000256" key="4">
    <source>
        <dbReference type="ARBA" id="ARBA00023136"/>
    </source>
</evidence>
<evidence type="ECO:0000313" key="10">
    <source>
        <dbReference type="Proteomes" id="UP000284379"/>
    </source>
</evidence>
<feature type="signal peptide" evidence="6">
    <location>
        <begin position="1"/>
        <end position="20"/>
    </location>
</feature>
<comment type="similarity">
    <text evidence="2">Belongs to the SusD family.</text>
</comment>
<dbReference type="Pfam" id="PF14322">
    <property type="entry name" value="SusD-like_3"/>
    <property type="match status" value="1"/>
</dbReference>
<evidence type="ECO:0000256" key="6">
    <source>
        <dbReference type="SAM" id="SignalP"/>
    </source>
</evidence>
<evidence type="ECO:0000256" key="2">
    <source>
        <dbReference type="ARBA" id="ARBA00006275"/>
    </source>
</evidence>
<feature type="domain" description="RagB/SusD" evidence="7">
    <location>
        <begin position="327"/>
        <end position="601"/>
    </location>
</feature>
<keyword evidence="3 6" id="KW-0732">Signal</keyword>
<dbReference type="AlphaFoldDB" id="A0A413VP68"/>
<evidence type="ECO:0000256" key="3">
    <source>
        <dbReference type="ARBA" id="ARBA00022729"/>
    </source>
</evidence>
<name>A0A413VP68_9BACE</name>
<dbReference type="Gene3D" id="1.25.40.390">
    <property type="match status" value="1"/>
</dbReference>
<dbReference type="SUPFAM" id="SSF48452">
    <property type="entry name" value="TPR-like"/>
    <property type="match status" value="1"/>
</dbReference>
<dbReference type="InterPro" id="IPR011990">
    <property type="entry name" value="TPR-like_helical_dom_sf"/>
</dbReference>
<dbReference type="InterPro" id="IPR012944">
    <property type="entry name" value="SusD_RagB_dom"/>
</dbReference>
<organism evidence="9 10">
    <name type="scientific">Bacteroides nordii</name>
    <dbReference type="NCBI Taxonomy" id="291645"/>
    <lineage>
        <taxon>Bacteria</taxon>
        <taxon>Pseudomonadati</taxon>
        <taxon>Bacteroidota</taxon>
        <taxon>Bacteroidia</taxon>
        <taxon>Bacteroidales</taxon>
        <taxon>Bacteroidaceae</taxon>
        <taxon>Bacteroides</taxon>
    </lineage>
</organism>
<sequence length="605" mass="69986">MKMKRYIIACLLAGSGALMTSCGDYLDIVPDNVISLEEIFKTRKGAEEFLNTAYATLPREWDPTDGCAAICDEMDFPWAEYEENSINEGGMSPSKGWRQKWGGYYKAIRTAATFISHIDMCQDVNITDKLKAQYKAEARFLRAYYYFCIFRWYGPFVIMPEVEVDVDGSIDEMSIPRSSVDECVQYIYNELEKACNEGLPDWYEESTDYGRATITAARAIQSRLLLYAASPLYNGNTDYANFKDQDGNQLVNQTYSDKKWQDAAKASKAFIDRYTDRFALYTENKEDGSIDPYASYQQLFLTGWNNEIIWARNNCSFWSFEANAPRFCNGWSGWDPTQNIVDDYFTSKGLPIADEPYADKDPDYTTEGTCATTIGYAPKGTSNMYVNRESRFYVSICFDNSKWVATKNAATCELYFGGNTGHTGKTRNYSTTGYILRKYSNPSVDWKNSQNVSNRQQALFRLAEIYLNYAEALNECEARDVDEVLKYVNKVRERAGLPGYGDGPEFIMLKSKEKEAIRELIRRERRIELAFENHRFYDVRRWKIMEETDKCIYGLNISATRPLFYQVIKTEDRPHDFKYYLWPIPQSEIYKNKRLVQNPGWQAID</sequence>
<proteinExistence type="inferred from homology"/>
<comment type="subcellular location">
    <subcellularLocation>
        <location evidence="1">Cell outer membrane</location>
    </subcellularLocation>
</comment>
<evidence type="ECO:0000256" key="1">
    <source>
        <dbReference type="ARBA" id="ARBA00004442"/>
    </source>
</evidence>
<reference evidence="9 10" key="1">
    <citation type="submission" date="2018-08" db="EMBL/GenBank/DDBJ databases">
        <title>A genome reference for cultivated species of the human gut microbiota.</title>
        <authorList>
            <person name="Zou Y."/>
            <person name="Xue W."/>
            <person name="Luo G."/>
        </authorList>
    </citation>
    <scope>NUCLEOTIDE SEQUENCE [LARGE SCALE GENOMIC DNA]</scope>
    <source>
        <strain evidence="9 10">AM40-30BH</strain>
    </source>
</reference>
<keyword evidence="4" id="KW-0472">Membrane</keyword>
<dbReference type="PROSITE" id="PS51257">
    <property type="entry name" value="PROKAR_LIPOPROTEIN"/>
    <property type="match status" value="1"/>
</dbReference>
<dbReference type="EMBL" id="QSGO01000006">
    <property type="protein sequence ID" value="RHB35430.1"/>
    <property type="molecule type" value="Genomic_DNA"/>
</dbReference>
<evidence type="ECO:0000256" key="5">
    <source>
        <dbReference type="ARBA" id="ARBA00023237"/>
    </source>
</evidence>
<gene>
    <name evidence="9" type="ORF">DW888_09930</name>
</gene>